<evidence type="ECO:0000313" key="11">
    <source>
        <dbReference type="EMBL" id="TPX10913.1"/>
    </source>
</evidence>
<dbReference type="NCBIfam" id="TIGR02410">
    <property type="entry name" value="carnitine_TMLD"/>
    <property type="match status" value="1"/>
</dbReference>
<dbReference type="InterPro" id="IPR050411">
    <property type="entry name" value="AlphaKG_dependent_hydroxylases"/>
</dbReference>
<gene>
    <name evidence="11" type="ORF">E0L32_008119</name>
</gene>
<dbReference type="STRING" id="1093900.A0A507AT43"/>
<dbReference type="InterPro" id="IPR012776">
    <property type="entry name" value="Trimethyllysine_dOase"/>
</dbReference>
<keyword evidence="6" id="KW-0124">Carnitine biosynthesis</keyword>
<keyword evidence="8" id="KW-0560">Oxidoreductase</keyword>
<name>A0A507AT43_9PEZI</name>
<dbReference type="GO" id="GO:0045329">
    <property type="term" value="P:carnitine biosynthetic process"/>
    <property type="evidence" value="ECO:0007669"/>
    <property type="project" value="UniProtKB-UniPathway"/>
</dbReference>
<evidence type="ECO:0000259" key="10">
    <source>
        <dbReference type="Pfam" id="PF02668"/>
    </source>
</evidence>
<dbReference type="GO" id="GO:0005506">
    <property type="term" value="F:iron ion binding"/>
    <property type="evidence" value="ECO:0007669"/>
    <property type="project" value="InterPro"/>
</dbReference>
<dbReference type="GO" id="GO:0050353">
    <property type="term" value="F:trimethyllysine dioxygenase activity"/>
    <property type="evidence" value="ECO:0007669"/>
    <property type="project" value="InterPro"/>
</dbReference>
<dbReference type="UniPathway" id="UPA00118"/>
<dbReference type="PANTHER" id="PTHR10696">
    <property type="entry name" value="GAMMA-BUTYROBETAINE HYDROXYLASE-RELATED"/>
    <property type="match status" value="1"/>
</dbReference>
<dbReference type="InterPro" id="IPR003819">
    <property type="entry name" value="TauD/TfdA-like"/>
</dbReference>
<evidence type="ECO:0000256" key="3">
    <source>
        <dbReference type="ARBA" id="ARBA00005022"/>
    </source>
</evidence>
<evidence type="ECO:0000313" key="12">
    <source>
        <dbReference type="Proteomes" id="UP000319257"/>
    </source>
</evidence>
<dbReference type="Gene3D" id="3.60.130.10">
    <property type="entry name" value="Clavaminate synthase-like"/>
    <property type="match status" value="1"/>
</dbReference>
<dbReference type="SUPFAM" id="SSF51197">
    <property type="entry name" value="Clavaminate synthase-like"/>
    <property type="match status" value="1"/>
</dbReference>
<evidence type="ECO:0000256" key="1">
    <source>
        <dbReference type="ARBA" id="ARBA00001954"/>
    </source>
</evidence>
<dbReference type="EMBL" id="SKBQ01000052">
    <property type="protein sequence ID" value="TPX10913.1"/>
    <property type="molecule type" value="Genomic_DNA"/>
</dbReference>
<dbReference type="Proteomes" id="UP000319257">
    <property type="component" value="Unassembled WGS sequence"/>
</dbReference>
<dbReference type="InterPro" id="IPR042098">
    <property type="entry name" value="TauD-like_sf"/>
</dbReference>
<evidence type="ECO:0000256" key="6">
    <source>
        <dbReference type="ARBA" id="ARBA00022873"/>
    </source>
</evidence>
<comment type="caution">
    <text evidence="11">The sequence shown here is derived from an EMBL/GenBank/DDBJ whole genome shotgun (WGS) entry which is preliminary data.</text>
</comment>
<evidence type="ECO:0000256" key="2">
    <source>
        <dbReference type="ARBA" id="ARBA00001961"/>
    </source>
</evidence>
<dbReference type="RefSeq" id="XP_030992624.1">
    <property type="nucleotide sequence ID" value="XM_031142938.1"/>
</dbReference>
<dbReference type="GO" id="GO:0005739">
    <property type="term" value="C:mitochondrion"/>
    <property type="evidence" value="ECO:0007669"/>
    <property type="project" value="TreeGrafter"/>
</dbReference>
<keyword evidence="5" id="KW-0479">Metal-binding</keyword>
<reference evidence="11 12" key="1">
    <citation type="submission" date="2019-06" db="EMBL/GenBank/DDBJ databases">
        <title>Draft genome sequence of the filamentous fungus Phialemoniopsis curvata isolated from diesel fuel.</title>
        <authorList>
            <person name="Varaljay V.A."/>
            <person name="Lyon W.J."/>
            <person name="Crouch A.L."/>
            <person name="Drake C.E."/>
            <person name="Hollomon J.M."/>
            <person name="Nadeau L.J."/>
            <person name="Nunn H.S."/>
            <person name="Stevenson B.S."/>
            <person name="Bojanowski C.L."/>
            <person name="Crookes-Goodson W.J."/>
        </authorList>
    </citation>
    <scope>NUCLEOTIDE SEQUENCE [LARGE SCALE GENOMIC DNA]</scope>
    <source>
        <strain evidence="11 12">D216</strain>
    </source>
</reference>
<keyword evidence="7" id="KW-0223">Dioxygenase</keyword>
<evidence type="ECO:0000256" key="7">
    <source>
        <dbReference type="ARBA" id="ARBA00022964"/>
    </source>
</evidence>
<comment type="pathway">
    <text evidence="3">Amine and polyamine biosynthesis; carnitine biosynthesis.</text>
</comment>
<dbReference type="Pfam" id="PF02668">
    <property type="entry name" value="TauD"/>
    <property type="match status" value="1"/>
</dbReference>
<dbReference type="GeneID" id="41975566"/>
<protein>
    <recommendedName>
        <fullName evidence="10">TauD/TfdA-like domain-containing protein</fullName>
    </recommendedName>
</protein>
<feature type="domain" description="TauD/TfdA-like" evidence="10">
    <location>
        <begin position="6"/>
        <end position="246"/>
    </location>
</feature>
<keyword evidence="9" id="KW-0408">Iron</keyword>
<dbReference type="AlphaFoldDB" id="A0A507AT43"/>
<dbReference type="CDD" id="cd00250">
    <property type="entry name" value="CAS_like"/>
    <property type="match status" value="1"/>
</dbReference>
<evidence type="ECO:0000256" key="5">
    <source>
        <dbReference type="ARBA" id="ARBA00022723"/>
    </source>
</evidence>
<comment type="cofactor">
    <cofactor evidence="2">
        <name>L-ascorbate</name>
        <dbReference type="ChEBI" id="CHEBI:38290"/>
    </cofactor>
</comment>
<comment type="cofactor">
    <cofactor evidence="1">
        <name>Fe(2+)</name>
        <dbReference type="ChEBI" id="CHEBI:29033"/>
    </cofactor>
</comment>
<proteinExistence type="inferred from homology"/>
<comment type="similarity">
    <text evidence="4">Belongs to the gamma-BBH/TMLD family.</text>
</comment>
<evidence type="ECO:0000256" key="9">
    <source>
        <dbReference type="ARBA" id="ARBA00023004"/>
    </source>
</evidence>
<dbReference type="FunFam" id="3.60.130.10:FF:000001">
    <property type="entry name" value="Trimethyllysine dioxygenase, mitochondrial"/>
    <property type="match status" value="1"/>
</dbReference>
<organism evidence="11 12">
    <name type="scientific">Thyridium curvatum</name>
    <dbReference type="NCBI Taxonomy" id="1093900"/>
    <lineage>
        <taxon>Eukaryota</taxon>
        <taxon>Fungi</taxon>
        <taxon>Dikarya</taxon>
        <taxon>Ascomycota</taxon>
        <taxon>Pezizomycotina</taxon>
        <taxon>Sordariomycetes</taxon>
        <taxon>Sordariomycetidae</taxon>
        <taxon>Thyridiales</taxon>
        <taxon>Thyridiaceae</taxon>
        <taxon>Thyridium</taxon>
    </lineage>
</organism>
<keyword evidence="12" id="KW-1185">Reference proteome</keyword>
<dbReference type="PANTHER" id="PTHR10696:SF51">
    <property type="entry name" value="TRIMETHYLLYSINE DIOXYGENASE, MITOCHONDRIAL"/>
    <property type="match status" value="1"/>
</dbReference>
<dbReference type="OrthoDB" id="408743at2759"/>
<evidence type="ECO:0000256" key="4">
    <source>
        <dbReference type="ARBA" id="ARBA00008654"/>
    </source>
</evidence>
<evidence type="ECO:0000256" key="8">
    <source>
        <dbReference type="ARBA" id="ARBA00023002"/>
    </source>
</evidence>
<sequence>MDEASEKGIASLTSKIRVYGFAFVEGVPHENAEDTKKLLERIAFIRETHYGGFYDFIPDLAKADTAYTNIALPAHTDNTYFTDPSGLQAFHMLSHIPPPNYSPEDGPMGGESLLVDSFYAAKILKEQDPKAYHILSKVRLPWHASGNEGITISPDKRYAVLELSEETGELHRVRWNNDDRGVVPFDNGIDPVQWYDAARKWEAILRRPDVEYWTQLQPGQTLIFDNWRVMHGRSAFVGMRRMSGAYINRDDFTSRWRNTNYPREEVLKRVIG</sequence>
<dbReference type="InParanoid" id="A0A507AT43"/>
<accession>A0A507AT43</accession>